<keyword evidence="6" id="KW-0418">Kinase</keyword>
<comment type="caution">
    <text evidence="10">The sequence shown here is derived from an EMBL/GenBank/DDBJ whole genome shotgun (WGS) entry which is preliminary data.</text>
</comment>
<protein>
    <recommendedName>
        <fullName evidence="2">histidine kinase</fullName>
        <ecNumber evidence="2">2.7.13.3</ecNumber>
    </recommendedName>
</protein>
<evidence type="ECO:0000256" key="1">
    <source>
        <dbReference type="ARBA" id="ARBA00000085"/>
    </source>
</evidence>
<keyword evidence="4" id="KW-0808">Transferase</keyword>
<dbReference type="InterPro" id="IPR004358">
    <property type="entry name" value="Sig_transdc_His_kin-like_C"/>
</dbReference>
<evidence type="ECO:0000313" key="11">
    <source>
        <dbReference type="Proteomes" id="UP000824136"/>
    </source>
</evidence>
<dbReference type="InterPro" id="IPR003594">
    <property type="entry name" value="HATPase_dom"/>
</dbReference>
<dbReference type="GO" id="GO:0005524">
    <property type="term" value="F:ATP binding"/>
    <property type="evidence" value="ECO:0007669"/>
    <property type="project" value="UniProtKB-KW"/>
</dbReference>
<evidence type="ECO:0000256" key="4">
    <source>
        <dbReference type="ARBA" id="ARBA00022679"/>
    </source>
</evidence>
<dbReference type="InterPro" id="IPR036890">
    <property type="entry name" value="HATPase_C_sf"/>
</dbReference>
<dbReference type="SUPFAM" id="SSF55874">
    <property type="entry name" value="ATPase domain of HSP90 chaperone/DNA topoisomerase II/histidine kinase"/>
    <property type="match status" value="1"/>
</dbReference>
<keyword evidence="3" id="KW-0597">Phosphoprotein</keyword>
<proteinExistence type="predicted"/>
<dbReference type="CDD" id="cd00075">
    <property type="entry name" value="HATPase"/>
    <property type="match status" value="1"/>
</dbReference>
<comment type="catalytic activity">
    <reaction evidence="1">
        <text>ATP + protein L-histidine = ADP + protein N-phospho-L-histidine.</text>
        <dbReference type="EC" id="2.7.13.3"/>
    </reaction>
</comment>
<dbReference type="InterPro" id="IPR005467">
    <property type="entry name" value="His_kinase_dom"/>
</dbReference>
<dbReference type="Pfam" id="PF02518">
    <property type="entry name" value="HATPase_c"/>
    <property type="match status" value="1"/>
</dbReference>
<evidence type="ECO:0000256" key="7">
    <source>
        <dbReference type="ARBA" id="ARBA00022840"/>
    </source>
</evidence>
<accession>A0A9D1KKC7</accession>
<dbReference type="EC" id="2.7.13.3" evidence="2"/>
<evidence type="ECO:0000256" key="3">
    <source>
        <dbReference type="ARBA" id="ARBA00022553"/>
    </source>
</evidence>
<dbReference type="EMBL" id="DVLL01000005">
    <property type="protein sequence ID" value="HIT58267.1"/>
    <property type="molecule type" value="Genomic_DNA"/>
</dbReference>
<sequence length="184" mass="20808">MKELSLNILDIAENSVKAGAKLTEIEIFESGDKLTLTIRDNGCGMSEGVLRTVTDPFYTTRTTRKVGMGLPLLKMEAEMTGGSMSVSSRWEKDYPTDHGTVVTAEFYKNHIDFTPLGDVSETLVTLIQGHPEQDFRFLHTRDGKVLCELETSQLRLVLGDVPLNSYEVICWIREYLHEQYNENN</sequence>
<dbReference type="PRINTS" id="PR00344">
    <property type="entry name" value="BCTRLSENSOR"/>
</dbReference>
<keyword evidence="8" id="KW-0902">Two-component regulatory system</keyword>
<dbReference type="SMART" id="SM00387">
    <property type="entry name" value="HATPase_c"/>
    <property type="match status" value="1"/>
</dbReference>
<evidence type="ECO:0000256" key="2">
    <source>
        <dbReference type="ARBA" id="ARBA00012438"/>
    </source>
</evidence>
<dbReference type="Gene3D" id="3.30.565.10">
    <property type="entry name" value="Histidine kinase-like ATPase, C-terminal domain"/>
    <property type="match status" value="1"/>
</dbReference>
<dbReference type="AlphaFoldDB" id="A0A9D1KKC7"/>
<name>A0A9D1KKC7_9FIRM</name>
<dbReference type="PROSITE" id="PS50109">
    <property type="entry name" value="HIS_KIN"/>
    <property type="match status" value="1"/>
</dbReference>
<keyword evidence="5" id="KW-0547">Nucleotide-binding</keyword>
<dbReference type="GO" id="GO:0000160">
    <property type="term" value="P:phosphorelay signal transduction system"/>
    <property type="evidence" value="ECO:0007669"/>
    <property type="project" value="UniProtKB-KW"/>
</dbReference>
<dbReference type="PANTHER" id="PTHR43065">
    <property type="entry name" value="SENSOR HISTIDINE KINASE"/>
    <property type="match status" value="1"/>
</dbReference>
<evidence type="ECO:0000256" key="8">
    <source>
        <dbReference type="ARBA" id="ARBA00023012"/>
    </source>
</evidence>
<organism evidence="10 11">
    <name type="scientific">Candidatus Faeciplasma pullistercoris</name>
    <dbReference type="NCBI Taxonomy" id="2840800"/>
    <lineage>
        <taxon>Bacteria</taxon>
        <taxon>Bacillati</taxon>
        <taxon>Bacillota</taxon>
        <taxon>Clostridia</taxon>
        <taxon>Eubacteriales</taxon>
        <taxon>Oscillospiraceae</taxon>
        <taxon>Oscillospiraceae incertae sedis</taxon>
        <taxon>Candidatus Faeciplasma</taxon>
    </lineage>
</organism>
<evidence type="ECO:0000259" key="9">
    <source>
        <dbReference type="PROSITE" id="PS50109"/>
    </source>
</evidence>
<dbReference type="PANTHER" id="PTHR43065:SF10">
    <property type="entry name" value="PEROXIDE STRESS-ACTIVATED HISTIDINE KINASE MAK3"/>
    <property type="match status" value="1"/>
</dbReference>
<keyword evidence="7 10" id="KW-0067">ATP-binding</keyword>
<evidence type="ECO:0000256" key="5">
    <source>
        <dbReference type="ARBA" id="ARBA00022741"/>
    </source>
</evidence>
<evidence type="ECO:0000313" key="10">
    <source>
        <dbReference type="EMBL" id="HIT58267.1"/>
    </source>
</evidence>
<reference evidence="10" key="2">
    <citation type="journal article" date="2021" name="PeerJ">
        <title>Extensive microbial diversity within the chicken gut microbiome revealed by metagenomics and culture.</title>
        <authorList>
            <person name="Gilroy R."/>
            <person name="Ravi A."/>
            <person name="Getino M."/>
            <person name="Pursley I."/>
            <person name="Horton D.L."/>
            <person name="Alikhan N.F."/>
            <person name="Baker D."/>
            <person name="Gharbi K."/>
            <person name="Hall N."/>
            <person name="Watson M."/>
            <person name="Adriaenssens E.M."/>
            <person name="Foster-Nyarko E."/>
            <person name="Jarju S."/>
            <person name="Secka A."/>
            <person name="Antonio M."/>
            <person name="Oren A."/>
            <person name="Chaudhuri R.R."/>
            <person name="La Ragione R."/>
            <person name="Hildebrand F."/>
            <person name="Pallen M.J."/>
        </authorList>
    </citation>
    <scope>NUCLEOTIDE SEQUENCE</scope>
    <source>
        <strain evidence="10">CHK33-4379</strain>
    </source>
</reference>
<gene>
    <name evidence="10" type="ORF">IAC39_00865</name>
</gene>
<dbReference type="GO" id="GO:0004673">
    <property type="term" value="F:protein histidine kinase activity"/>
    <property type="evidence" value="ECO:0007669"/>
    <property type="project" value="UniProtKB-EC"/>
</dbReference>
<reference evidence="10" key="1">
    <citation type="submission" date="2020-10" db="EMBL/GenBank/DDBJ databases">
        <authorList>
            <person name="Gilroy R."/>
        </authorList>
    </citation>
    <scope>NUCLEOTIDE SEQUENCE</scope>
    <source>
        <strain evidence="10">CHK33-4379</strain>
    </source>
</reference>
<feature type="domain" description="Histidine kinase" evidence="9">
    <location>
        <begin position="1"/>
        <end position="110"/>
    </location>
</feature>
<dbReference type="Proteomes" id="UP000824136">
    <property type="component" value="Unassembled WGS sequence"/>
</dbReference>
<evidence type="ECO:0000256" key="6">
    <source>
        <dbReference type="ARBA" id="ARBA00022777"/>
    </source>
</evidence>